<evidence type="ECO:0000313" key="3">
    <source>
        <dbReference type="EMBL" id="MDR4126967.1"/>
    </source>
</evidence>
<evidence type="ECO:0000256" key="1">
    <source>
        <dbReference type="SAM" id="SignalP"/>
    </source>
</evidence>
<dbReference type="InterPro" id="IPR002048">
    <property type="entry name" value="EF_hand_dom"/>
</dbReference>
<protein>
    <submittedName>
        <fullName evidence="3">EF-hand domain-containing protein</fullName>
    </submittedName>
</protein>
<dbReference type="Proteomes" id="UP001232156">
    <property type="component" value="Unassembled WGS sequence"/>
</dbReference>
<reference evidence="3 4" key="1">
    <citation type="submission" date="2023-08" db="EMBL/GenBank/DDBJ databases">
        <title>Alcaligenaceae gen. nov., a novel taxon isolated from the sludge of Yixing Pesticide Factory.</title>
        <authorList>
            <person name="Ruan L."/>
        </authorList>
    </citation>
    <scope>NUCLEOTIDE SEQUENCE [LARGE SCALE GENOMIC DNA]</scope>
    <source>
        <strain evidence="3 4">LG-2</strain>
    </source>
</reference>
<dbReference type="Pfam" id="PF13202">
    <property type="entry name" value="EF-hand_5"/>
    <property type="match status" value="1"/>
</dbReference>
<feature type="chain" id="PRO_5046038997" evidence="1">
    <location>
        <begin position="21"/>
        <end position="117"/>
    </location>
</feature>
<dbReference type="InterPro" id="IPR011992">
    <property type="entry name" value="EF-hand-dom_pair"/>
</dbReference>
<dbReference type="PROSITE" id="PS50222">
    <property type="entry name" value="EF_HAND_2"/>
    <property type="match status" value="2"/>
</dbReference>
<dbReference type="RefSeq" id="WP_165278049.1">
    <property type="nucleotide sequence ID" value="NZ_JAUZQE010000045.1"/>
</dbReference>
<dbReference type="SMART" id="SM00054">
    <property type="entry name" value="EFh"/>
    <property type="match status" value="2"/>
</dbReference>
<proteinExistence type="predicted"/>
<feature type="signal peptide" evidence="1">
    <location>
        <begin position="1"/>
        <end position="20"/>
    </location>
</feature>
<dbReference type="SUPFAM" id="SSF47473">
    <property type="entry name" value="EF-hand"/>
    <property type="match status" value="1"/>
</dbReference>
<dbReference type="EMBL" id="JAUZQE010000045">
    <property type="protein sequence ID" value="MDR4126967.1"/>
    <property type="molecule type" value="Genomic_DNA"/>
</dbReference>
<evidence type="ECO:0000259" key="2">
    <source>
        <dbReference type="PROSITE" id="PS50222"/>
    </source>
</evidence>
<keyword evidence="1" id="KW-0732">Signal</keyword>
<feature type="domain" description="EF-hand" evidence="2">
    <location>
        <begin position="80"/>
        <end position="106"/>
    </location>
</feature>
<accession>A0ABU1D9P9</accession>
<comment type="caution">
    <text evidence="3">The sequence shown here is derived from an EMBL/GenBank/DDBJ whole genome shotgun (WGS) entry which is preliminary data.</text>
</comment>
<dbReference type="PROSITE" id="PS00018">
    <property type="entry name" value="EF_HAND_1"/>
    <property type="match status" value="2"/>
</dbReference>
<dbReference type="Gene3D" id="1.10.238.10">
    <property type="entry name" value="EF-hand"/>
    <property type="match status" value="2"/>
</dbReference>
<gene>
    <name evidence="3" type="ORF">Q8947_13370</name>
</gene>
<dbReference type="InterPro" id="IPR018247">
    <property type="entry name" value="EF_Hand_1_Ca_BS"/>
</dbReference>
<feature type="domain" description="EF-hand" evidence="2">
    <location>
        <begin position="31"/>
        <end position="57"/>
    </location>
</feature>
<name>A0ABU1D9P9_9BURK</name>
<organism evidence="3 4">
    <name type="scientific">Yanghanlia caeni</name>
    <dbReference type="NCBI Taxonomy" id="3064283"/>
    <lineage>
        <taxon>Bacteria</taxon>
        <taxon>Pseudomonadati</taxon>
        <taxon>Pseudomonadota</taxon>
        <taxon>Betaproteobacteria</taxon>
        <taxon>Burkholderiales</taxon>
        <taxon>Alcaligenaceae</taxon>
        <taxon>Yanghanlia</taxon>
    </lineage>
</organism>
<dbReference type="Pfam" id="PF13833">
    <property type="entry name" value="EF-hand_8"/>
    <property type="match status" value="1"/>
</dbReference>
<dbReference type="CDD" id="cd00051">
    <property type="entry name" value="EFh"/>
    <property type="match status" value="1"/>
</dbReference>
<evidence type="ECO:0000313" key="4">
    <source>
        <dbReference type="Proteomes" id="UP001232156"/>
    </source>
</evidence>
<keyword evidence="4" id="KW-1185">Reference proteome</keyword>
<sequence>MKRAHLLLAALLAAPALALAQGQTGMTYEQFNHIDKDGSGTISETEYFTFMEGAFKELDTDRNNSLSRAETADYLTDDQFSKVDVNENGRISRQEFLDHVMSEFHYHDSNKDGELHP</sequence>